<evidence type="ECO:0000313" key="3">
    <source>
        <dbReference type="Proteomes" id="UP000503336"/>
    </source>
</evidence>
<protein>
    <recommendedName>
        <fullName evidence="4">DUF2147 domain-containing protein</fullName>
    </recommendedName>
</protein>
<dbReference type="EMBL" id="CP049056">
    <property type="protein sequence ID" value="QIE56938.1"/>
    <property type="molecule type" value="Genomic_DNA"/>
</dbReference>
<dbReference type="RefSeq" id="WP_165100943.1">
    <property type="nucleotide sequence ID" value="NZ_CP049056.1"/>
</dbReference>
<feature type="chain" id="PRO_5029719348" description="DUF2147 domain-containing protein" evidence="1">
    <location>
        <begin position="21"/>
        <end position="148"/>
    </location>
</feature>
<evidence type="ECO:0000256" key="1">
    <source>
        <dbReference type="SAM" id="SignalP"/>
    </source>
</evidence>
<organism evidence="2 3">
    <name type="scientific">Pikeienuella piscinae</name>
    <dbReference type="NCBI Taxonomy" id="2748098"/>
    <lineage>
        <taxon>Bacteria</taxon>
        <taxon>Pseudomonadati</taxon>
        <taxon>Pseudomonadota</taxon>
        <taxon>Alphaproteobacteria</taxon>
        <taxon>Rhodobacterales</taxon>
        <taxon>Paracoccaceae</taxon>
        <taxon>Pikeienuella</taxon>
    </lineage>
</organism>
<sequence length="148" mass="15243">MRAIAGVAAALAAGWAGAAAAEKITVTGEAMDTWCYFSGVMGAAEATLGTAHHTCAVWCAAGGIPVGLLAEDGTVYMILKIEDSDKTNGGDRLVTTASRQLTATGEHYRRDGIDYIVIGEVVGDAGIVNLSHEDYGVTPGFAIPEPEE</sequence>
<dbReference type="KEGG" id="hdh:G5B40_16725"/>
<dbReference type="AlphaFoldDB" id="A0A7L5C1D5"/>
<dbReference type="Proteomes" id="UP000503336">
    <property type="component" value="Chromosome"/>
</dbReference>
<accession>A0A7L5C1D5</accession>
<evidence type="ECO:0008006" key="4">
    <source>
        <dbReference type="Google" id="ProtNLM"/>
    </source>
</evidence>
<feature type="signal peptide" evidence="1">
    <location>
        <begin position="1"/>
        <end position="20"/>
    </location>
</feature>
<reference evidence="2 3" key="1">
    <citation type="submission" date="2020-02" db="EMBL/GenBank/DDBJ databases">
        <title>complete genome sequence of Rhodobacteraceae bacterium.</title>
        <authorList>
            <person name="Park J."/>
            <person name="Kim Y.-S."/>
            <person name="Kim K.-H."/>
        </authorList>
    </citation>
    <scope>NUCLEOTIDE SEQUENCE [LARGE SCALE GENOMIC DNA]</scope>
    <source>
        <strain evidence="2 3">RR4-56</strain>
    </source>
</reference>
<proteinExistence type="predicted"/>
<name>A0A7L5C1D5_9RHOB</name>
<keyword evidence="3" id="KW-1185">Reference proteome</keyword>
<keyword evidence="1" id="KW-0732">Signal</keyword>
<evidence type="ECO:0000313" key="2">
    <source>
        <dbReference type="EMBL" id="QIE56938.1"/>
    </source>
</evidence>
<gene>
    <name evidence="2" type="ORF">G5B40_16725</name>
</gene>